<dbReference type="InterPro" id="IPR018393">
    <property type="entry name" value="NADHpl_OxRdtase_5_subgr"/>
</dbReference>
<dbReference type="Pfam" id="PF06455">
    <property type="entry name" value="NADH5_C"/>
    <property type="match status" value="1"/>
</dbReference>
<feature type="transmembrane region" description="Helical" evidence="16">
    <location>
        <begin position="282"/>
        <end position="303"/>
    </location>
</feature>
<feature type="transmembrane region" description="Helical" evidence="16">
    <location>
        <begin position="37"/>
        <end position="62"/>
    </location>
</feature>
<feature type="domain" description="NADH dehydrogenase subunit 5 C-terminal" evidence="19">
    <location>
        <begin position="431"/>
        <end position="610"/>
    </location>
</feature>
<comment type="function">
    <text evidence="16">Core subunit of the mitochondrial membrane respiratory chain NADH dehydrogenase (Complex I) which catalyzes electron transfer from NADH through the respiratory chain, using ubiquinone as an electron acceptor. Essential for the catalytic activity and assembly of complex I.</text>
</comment>
<feature type="transmembrane region" description="Helical" evidence="16">
    <location>
        <begin position="9"/>
        <end position="31"/>
    </location>
</feature>
<dbReference type="GO" id="GO:0015990">
    <property type="term" value="P:electron transport coupled proton transport"/>
    <property type="evidence" value="ECO:0007669"/>
    <property type="project" value="TreeGrafter"/>
</dbReference>
<accession>A0AA95Z4M0</accession>
<dbReference type="Pfam" id="PF00662">
    <property type="entry name" value="Proton_antipo_N"/>
    <property type="match status" value="1"/>
</dbReference>
<evidence type="ECO:0000313" key="20">
    <source>
        <dbReference type="EMBL" id="WNH38026.1"/>
    </source>
</evidence>
<feature type="transmembrane region" description="Helical" evidence="16">
    <location>
        <begin position="92"/>
        <end position="113"/>
    </location>
</feature>
<keyword evidence="13 16" id="KW-0496">Mitochondrion</keyword>
<evidence type="ECO:0000256" key="2">
    <source>
        <dbReference type="ARBA" id="ARBA00012944"/>
    </source>
</evidence>
<keyword evidence="14 16" id="KW-0472">Membrane</keyword>
<dbReference type="EMBL" id="OR581020">
    <property type="protein sequence ID" value="WNH38026.1"/>
    <property type="molecule type" value="Genomic_DNA"/>
</dbReference>
<evidence type="ECO:0000256" key="13">
    <source>
        <dbReference type="ARBA" id="ARBA00023128"/>
    </source>
</evidence>
<evidence type="ECO:0000256" key="15">
    <source>
        <dbReference type="ARBA" id="ARBA00049551"/>
    </source>
</evidence>
<keyword evidence="4 16" id="KW-0813">Transport</keyword>
<dbReference type="GO" id="GO:0003954">
    <property type="term" value="F:NADH dehydrogenase activity"/>
    <property type="evidence" value="ECO:0007669"/>
    <property type="project" value="TreeGrafter"/>
</dbReference>
<keyword evidence="5" id="KW-0679">Respiratory chain</keyword>
<feature type="transmembrane region" description="Helical" evidence="16">
    <location>
        <begin position="466"/>
        <end position="483"/>
    </location>
</feature>
<evidence type="ECO:0000256" key="14">
    <source>
        <dbReference type="ARBA" id="ARBA00023136"/>
    </source>
</evidence>
<evidence type="ECO:0000256" key="4">
    <source>
        <dbReference type="ARBA" id="ARBA00022448"/>
    </source>
</evidence>
<feature type="transmembrane region" description="Helical" evidence="16">
    <location>
        <begin position="250"/>
        <end position="270"/>
    </location>
</feature>
<evidence type="ECO:0000259" key="18">
    <source>
        <dbReference type="Pfam" id="PF00662"/>
    </source>
</evidence>
<dbReference type="InterPro" id="IPR003945">
    <property type="entry name" value="NU5C-like"/>
</dbReference>
<evidence type="ECO:0000256" key="1">
    <source>
        <dbReference type="ARBA" id="ARBA00004448"/>
    </source>
</evidence>
<keyword evidence="12 16" id="KW-0830">Ubiquinone</keyword>
<feature type="transmembrane region" description="Helical" evidence="16">
    <location>
        <begin position="489"/>
        <end position="510"/>
    </location>
</feature>
<keyword evidence="9" id="KW-0249">Electron transport</keyword>
<proteinExistence type="inferred from homology"/>
<dbReference type="PRINTS" id="PR01434">
    <property type="entry name" value="NADHDHGNASE5"/>
</dbReference>
<feature type="transmembrane region" description="Helical" evidence="16">
    <location>
        <begin position="416"/>
        <end position="446"/>
    </location>
</feature>
<dbReference type="PANTHER" id="PTHR42829:SF2">
    <property type="entry name" value="NADH-UBIQUINONE OXIDOREDUCTASE CHAIN 5"/>
    <property type="match status" value="1"/>
</dbReference>
<comment type="similarity">
    <text evidence="16">Belongs to the complex I subunit 5 family.</text>
</comment>
<name>A0AA95Z4M0_9GOBI</name>
<sequence length="615" mass="68350">MTTLTEPQILMGCVTYLGLFLLVLPLIQALIPNRKHRIWAVLDVTYMVRATLVLSLILLFLFIKENSKATVFAVTWVSILSFDIKIELMYDAYAILFIPVALYVTWSIMDFASWYMESDPQLNKFFLYLLTFLVSMIILVTAGNLFQLFIGWEGVGIMSFLLIGWWGGRADANTAALQAVMYNRIADMGLILSIGSIAACVGGWNLEHIYETAKEHNLTLPLLGFVIAAAGKSAQFGFHPWLPSAMEGPTPVSALLHSSTMVVAGIFLLVRVSPIMQNNPTISTICLCVGALTTLFTAACALTQNDLKKIIAFSTSSQLGLMMVTIGLNQPGLAFLHICTHAFFKAMLFLCSGVLIHSLNNEQDIRKMRGLHFLMPFTSNCITIGSLALAGTPFLSGFFSKDAIIEALNTSYLNSWALALTLVATAFTAVYSLRIAYFVQVGYPLFTTNPSISEKDPKVYKPLKRLVWGSILAGMLITLNVDMPSTSTMTMPFLTKITALLVTLAGLFIARELATLANNQHKPTPDSQWYRFSNMLGYFPPIFHKYIPMSVFVFAQKVCTLILDQTWLEKFGPKAIWAAVTDPTQKDFSDMTVMEILQRILLLVAIFAFFYVYAY</sequence>
<feature type="transmembrane region" description="Helical" evidence="16">
    <location>
        <begin position="334"/>
        <end position="356"/>
    </location>
</feature>
<feature type="domain" description="NADH:quinone oxidoreductase/Mrp antiporter transmembrane" evidence="17">
    <location>
        <begin position="142"/>
        <end position="428"/>
    </location>
</feature>
<feature type="domain" description="NADH-Ubiquinone oxidoreductase (complex I) chain 5 N-terminal" evidence="18">
    <location>
        <begin position="76"/>
        <end position="126"/>
    </location>
</feature>
<feature type="transmembrane region" description="Helical" evidence="16">
    <location>
        <begin position="188"/>
        <end position="206"/>
    </location>
</feature>
<protein>
    <recommendedName>
        <fullName evidence="3 16">NADH-ubiquinone oxidoreductase chain 5</fullName>
        <ecNumber evidence="2 16">7.1.1.2</ecNumber>
    </recommendedName>
</protein>
<dbReference type="InterPro" id="IPR010934">
    <property type="entry name" value="NADH_DH_su5_C"/>
</dbReference>
<evidence type="ECO:0000256" key="7">
    <source>
        <dbReference type="ARBA" id="ARBA00022792"/>
    </source>
</evidence>
<evidence type="ECO:0000256" key="8">
    <source>
        <dbReference type="ARBA" id="ARBA00022967"/>
    </source>
</evidence>
<evidence type="ECO:0000256" key="11">
    <source>
        <dbReference type="ARBA" id="ARBA00023027"/>
    </source>
</evidence>
<keyword evidence="6 16" id="KW-0812">Transmembrane</keyword>
<keyword evidence="10 16" id="KW-1133">Transmembrane helix</keyword>
<evidence type="ECO:0000259" key="17">
    <source>
        <dbReference type="Pfam" id="PF00361"/>
    </source>
</evidence>
<keyword evidence="8" id="KW-1278">Translocase</keyword>
<evidence type="ECO:0000256" key="12">
    <source>
        <dbReference type="ARBA" id="ARBA00023075"/>
    </source>
</evidence>
<dbReference type="AlphaFoldDB" id="A0AA95Z4M0"/>
<keyword evidence="7" id="KW-0999">Mitochondrion inner membrane</keyword>
<comment type="subcellular location">
    <subcellularLocation>
        <location evidence="1">Mitochondrion inner membrane</location>
        <topology evidence="1">Multi-pass membrane protein</topology>
    </subcellularLocation>
</comment>
<dbReference type="EC" id="7.1.1.2" evidence="2 16"/>
<dbReference type="GO" id="GO:0005743">
    <property type="term" value="C:mitochondrial inner membrane"/>
    <property type="evidence" value="ECO:0007669"/>
    <property type="project" value="UniProtKB-SubCell"/>
</dbReference>
<evidence type="ECO:0000256" key="16">
    <source>
        <dbReference type="RuleBase" id="RU003404"/>
    </source>
</evidence>
<evidence type="ECO:0000256" key="3">
    <source>
        <dbReference type="ARBA" id="ARBA00021096"/>
    </source>
</evidence>
<reference evidence="20" key="1">
    <citation type="submission" date="2023-09" db="EMBL/GenBank/DDBJ databases">
        <title>Mitochondrial Genomes of Fishes Derived by Genome Skimming.</title>
        <authorList>
            <person name="Bemis K."/>
            <person name="Collins A."/>
            <person name="Craine J.M."/>
            <person name="Hoban M."/>
            <person name="Leopold D.R."/>
            <person name="Meyer C."/>
            <person name="Murphy K.R."/>
            <person name="Pitassy D.E."/>
            <person name="Whitney J."/>
        </authorList>
    </citation>
    <scope>NUCLEOTIDE SEQUENCE</scope>
</reference>
<feature type="transmembrane region" description="Helical" evidence="16">
    <location>
        <begin position="377"/>
        <end position="396"/>
    </location>
</feature>
<feature type="transmembrane region" description="Helical" evidence="16">
    <location>
        <begin position="218"/>
        <end position="238"/>
    </location>
</feature>
<evidence type="ECO:0000256" key="9">
    <source>
        <dbReference type="ARBA" id="ARBA00022982"/>
    </source>
</evidence>
<gene>
    <name evidence="20" type="primary">ND5</name>
</gene>
<evidence type="ECO:0000256" key="6">
    <source>
        <dbReference type="ARBA" id="ARBA00022692"/>
    </source>
</evidence>
<comment type="catalytic activity">
    <reaction evidence="15 16">
        <text>a ubiquinone + NADH + 5 H(+)(in) = a ubiquinol + NAD(+) + 4 H(+)(out)</text>
        <dbReference type="Rhea" id="RHEA:29091"/>
        <dbReference type="Rhea" id="RHEA-COMP:9565"/>
        <dbReference type="Rhea" id="RHEA-COMP:9566"/>
        <dbReference type="ChEBI" id="CHEBI:15378"/>
        <dbReference type="ChEBI" id="CHEBI:16389"/>
        <dbReference type="ChEBI" id="CHEBI:17976"/>
        <dbReference type="ChEBI" id="CHEBI:57540"/>
        <dbReference type="ChEBI" id="CHEBI:57945"/>
        <dbReference type="EC" id="7.1.1.2"/>
    </reaction>
</comment>
<organism evidence="20">
    <name type="scientific">Lythrypnus sp. AC-2023</name>
    <dbReference type="NCBI Taxonomy" id="3028465"/>
    <lineage>
        <taxon>Eukaryota</taxon>
        <taxon>Metazoa</taxon>
        <taxon>Chordata</taxon>
        <taxon>Craniata</taxon>
        <taxon>Vertebrata</taxon>
        <taxon>Euteleostomi</taxon>
        <taxon>Actinopterygii</taxon>
        <taxon>Neopterygii</taxon>
        <taxon>Teleostei</taxon>
        <taxon>Neoteleostei</taxon>
        <taxon>Acanthomorphata</taxon>
        <taxon>Gobiaria</taxon>
        <taxon>Gobiiformes</taxon>
        <taxon>Gobioidei</taxon>
        <taxon>Gobiidae</taxon>
        <taxon>Gobiinae</taxon>
        <taxon>Lythrypnus</taxon>
    </lineage>
</organism>
<dbReference type="GO" id="GO:0008137">
    <property type="term" value="F:NADH dehydrogenase (ubiquinone) activity"/>
    <property type="evidence" value="ECO:0007669"/>
    <property type="project" value="UniProtKB-EC"/>
</dbReference>
<evidence type="ECO:0000259" key="19">
    <source>
        <dbReference type="Pfam" id="PF06455"/>
    </source>
</evidence>
<feature type="transmembrane region" description="Helical" evidence="16">
    <location>
        <begin position="125"/>
        <end position="143"/>
    </location>
</feature>
<feature type="transmembrane region" description="Helical" evidence="16">
    <location>
        <begin position="596"/>
        <end position="614"/>
    </location>
</feature>
<evidence type="ECO:0000256" key="10">
    <source>
        <dbReference type="ARBA" id="ARBA00022989"/>
    </source>
</evidence>
<feature type="transmembrane region" description="Helical" evidence="16">
    <location>
        <begin position="149"/>
        <end position="167"/>
    </location>
</feature>
<geneLocation type="mitochondrion" evidence="20"/>
<dbReference type="PANTHER" id="PTHR42829">
    <property type="entry name" value="NADH-UBIQUINONE OXIDOREDUCTASE CHAIN 5"/>
    <property type="match status" value="1"/>
</dbReference>
<dbReference type="InterPro" id="IPR001516">
    <property type="entry name" value="Proton_antipo_N"/>
</dbReference>
<evidence type="ECO:0000256" key="5">
    <source>
        <dbReference type="ARBA" id="ARBA00022660"/>
    </source>
</evidence>
<dbReference type="NCBIfam" id="TIGR01974">
    <property type="entry name" value="NDH_I_L"/>
    <property type="match status" value="1"/>
</dbReference>
<keyword evidence="11 16" id="KW-0520">NAD</keyword>
<dbReference type="GO" id="GO:0042773">
    <property type="term" value="P:ATP synthesis coupled electron transport"/>
    <property type="evidence" value="ECO:0007669"/>
    <property type="project" value="InterPro"/>
</dbReference>
<dbReference type="InterPro" id="IPR001750">
    <property type="entry name" value="ND/Mrp_TM"/>
</dbReference>
<dbReference type="Pfam" id="PF00361">
    <property type="entry name" value="Proton_antipo_M"/>
    <property type="match status" value="1"/>
</dbReference>